<reference evidence="8" key="2">
    <citation type="submission" date="2020-09" db="EMBL/GenBank/DDBJ databases">
        <authorList>
            <person name="Sun Q."/>
            <person name="Kim S."/>
        </authorList>
    </citation>
    <scope>NUCLEOTIDE SEQUENCE</scope>
    <source>
        <strain evidence="8">KCTC 42590</strain>
    </source>
</reference>
<dbReference type="Gene3D" id="3.30.565.10">
    <property type="entry name" value="Histidine kinase-like ATPase, C-terminal domain"/>
    <property type="match status" value="1"/>
</dbReference>
<evidence type="ECO:0000256" key="6">
    <source>
        <dbReference type="ARBA" id="ARBA00023012"/>
    </source>
</evidence>
<evidence type="ECO:0000256" key="4">
    <source>
        <dbReference type="ARBA" id="ARBA00022679"/>
    </source>
</evidence>
<keyword evidence="6" id="KW-0902">Two-component regulatory system</keyword>
<dbReference type="EC" id="2.7.13.3" evidence="2"/>
<evidence type="ECO:0000313" key="8">
    <source>
        <dbReference type="EMBL" id="GHF19849.1"/>
    </source>
</evidence>
<keyword evidence="3" id="KW-0597">Phosphoprotein</keyword>
<dbReference type="Pfam" id="PF00512">
    <property type="entry name" value="HisKA"/>
    <property type="match status" value="1"/>
</dbReference>
<reference evidence="8" key="1">
    <citation type="journal article" date="2014" name="Int. J. Syst. Evol. Microbiol.">
        <title>Complete genome sequence of Corynebacterium casei LMG S-19264T (=DSM 44701T), isolated from a smear-ripened cheese.</title>
        <authorList>
            <consortium name="US DOE Joint Genome Institute (JGI-PGF)"/>
            <person name="Walter F."/>
            <person name="Albersmeier A."/>
            <person name="Kalinowski J."/>
            <person name="Ruckert C."/>
        </authorList>
    </citation>
    <scope>NUCLEOTIDE SEQUENCE</scope>
    <source>
        <strain evidence="8">KCTC 42590</strain>
    </source>
</reference>
<dbReference type="CDD" id="cd00082">
    <property type="entry name" value="HisKA"/>
    <property type="match status" value="1"/>
</dbReference>
<dbReference type="InterPro" id="IPR003661">
    <property type="entry name" value="HisK_dim/P_dom"/>
</dbReference>
<name>A0A919AQS2_9PROT</name>
<evidence type="ECO:0000256" key="3">
    <source>
        <dbReference type="ARBA" id="ARBA00022553"/>
    </source>
</evidence>
<dbReference type="SUPFAM" id="SSF55781">
    <property type="entry name" value="GAF domain-like"/>
    <property type="match status" value="1"/>
</dbReference>
<dbReference type="PANTHER" id="PTHR43711:SF26">
    <property type="entry name" value="SENSOR HISTIDINE KINASE RCSC"/>
    <property type="match status" value="1"/>
</dbReference>
<protein>
    <recommendedName>
        <fullName evidence="2">histidine kinase</fullName>
        <ecNumber evidence="2">2.7.13.3</ecNumber>
    </recommendedName>
</protein>
<sequence length="409" mass="44824">MAIKDLTYLADDLFSDLAGRQFVELFTERLARETALDIVFVGILSPDGTQVTTFCAFEAGKKIANFTYDLADSPCENVLEGGYCVFPEKIAEKFPDDLLLKEMKIEGYAGYPLRSKTGKVIGIFVGLSRQKINYDDNLLSHVHLVANRLAAELEEIIRQDKLELSLQQTERSNLTKTIFLSNAAREMREPLEAIRGFSELIRGTKMPMKEIQSAAAEITVMAEEMLAQLNDLSSLSSLDLSGGELLCAPYDIIALLKSVKLTMLGSAVTKGIDIAPIEAPEPIRVLGDAAVTKRALLNILMNCVKYMGRGKITLSAERQENGDAVITIADNGNGMSAEVYKKAMEPIDKIGDTYEAHKDGTGLGIPLTRLILSKQNVGFDLQSELGKGTTVQFLFPASLVLPVEEDDFI</sequence>
<dbReference type="EMBL" id="BNCI01000001">
    <property type="protein sequence ID" value="GHF19849.1"/>
    <property type="molecule type" value="Genomic_DNA"/>
</dbReference>
<accession>A0A919AQS2</accession>
<evidence type="ECO:0000256" key="1">
    <source>
        <dbReference type="ARBA" id="ARBA00000085"/>
    </source>
</evidence>
<evidence type="ECO:0000256" key="5">
    <source>
        <dbReference type="ARBA" id="ARBA00022777"/>
    </source>
</evidence>
<dbReference type="GO" id="GO:0000155">
    <property type="term" value="F:phosphorelay sensor kinase activity"/>
    <property type="evidence" value="ECO:0007669"/>
    <property type="project" value="InterPro"/>
</dbReference>
<dbReference type="AlphaFoldDB" id="A0A919AQS2"/>
<proteinExistence type="predicted"/>
<keyword evidence="5" id="KW-0418">Kinase</keyword>
<dbReference type="InterPro" id="IPR036890">
    <property type="entry name" value="HATPase_C_sf"/>
</dbReference>
<dbReference type="InterPro" id="IPR036097">
    <property type="entry name" value="HisK_dim/P_sf"/>
</dbReference>
<evidence type="ECO:0000313" key="9">
    <source>
        <dbReference type="Proteomes" id="UP000630923"/>
    </source>
</evidence>
<dbReference type="Gene3D" id="1.10.287.130">
    <property type="match status" value="1"/>
</dbReference>
<feature type="domain" description="Histidine kinase" evidence="7">
    <location>
        <begin position="182"/>
        <end position="399"/>
    </location>
</feature>
<keyword evidence="4" id="KW-0808">Transferase</keyword>
<evidence type="ECO:0000259" key="7">
    <source>
        <dbReference type="PROSITE" id="PS50109"/>
    </source>
</evidence>
<organism evidence="8 9">
    <name type="scientific">Kordiimonas sediminis</name>
    <dbReference type="NCBI Taxonomy" id="1735581"/>
    <lineage>
        <taxon>Bacteria</taxon>
        <taxon>Pseudomonadati</taxon>
        <taxon>Pseudomonadota</taxon>
        <taxon>Alphaproteobacteria</taxon>
        <taxon>Kordiimonadales</taxon>
        <taxon>Kordiimonadaceae</taxon>
        <taxon>Kordiimonas</taxon>
    </lineage>
</organism>
<comment type="caution">
    <text evidence="8">The sequence shown here is derived from an EMBL/GenBank/DDBJ whole genome shotgun (WGS) entry which is preliminary data.</text>
</comment>
<dbReference type="RefSeq" id="WP_191251074.1">
    <property type="nucleotide sequence ID" value="NZ_BNCI01000001.1"/>
</dbReference>
<dbReference type="InterPro" id="IPR004358">
    <property type="entry name" value="Sig_transdc_His_kin-like_C"/>
</dbReference>
<dbReference type="SUPFAM" id="SSF47384">
    <property type="entry name" value="Homodimeric domain of signal transducing histidine kinase"/>
    <property type="match status" value="1"/>
</dbReference>
<dbReference type="SMART" id="SM00387">
    <property type="entry name" value="HATPase_c"/>
    <property type="match status" value="1"/>
</dbReference>
<comment type="catalytic activity">
    <reaction evidence="1">
        <text>ATP + protein L-histidine = ADP + protein N-phospho-L-histidine.</text>
        <dbReference type="EC" id="2.7.13.3"/>
    </reaction>
</comment>
<gene>
    <name evidence="8" type="ORF">GCM10017044_13270</name>
</gene>
<dbReference type="InterPro" id="IPR005467">
    <property type="entry name" value="His_kinase_dom"/>
</dbReference>
<dbReference type="Proteomes" id="UP000630923">
    <property type="component" value="Unassembled WGS sequence"/>
</dbReference>
<dbReference type="PRINTS" id="PR00344">
    <property type="entry name" value="BCTRLSENSOR"/>
</dbReference>
<dbReference type="PROSITE" id="PS50109">
    <property type="entry name" value="HIS_KIN"/>
    <property type="match status" value="1"/>
</dbReference>
<dbReference type="InterPro" id="IPR050736">
    <property type="entry name" value="Sensor_HK_Regulatory"/>
</dbReference>
<evidence type="ECO:0000256" key="2">
    <source>
        <dbReference type="ARBA" id="ARBA00012438"/>
    </source>
</evidence>
<dbReference type="InterPro" id="IPR029016">
    <property type="entry name" value="GAF-like_dom_sf"/>
</dbReference>
<dbReference type="Pfam" id="PF02518">
    <property type="entry name" value="HATPase_c"/>
    <property type="match status" value="1"/>
</dbReference>
<keyword evidence="9" id="KW-1185">Reference proteome</keyword>
<dbReference type="SMART" id="SM00388">
    <property type="entry name" value="HisKA"/>
    <property type="match status" value="1"/>
</dbReference>
<dbReference type="SUPFAM" id="SSF55874">
    <property type="entry name" value="ATPase domain of HSP90 chaperone/DNA topoisomerase II/histidine kinase"/>
    <property type="match status" value="1"/>
</dbReference>
<dbReference type="InterPro" id="IPR003594">
    <property type="entry name" value="HATPase_dom"/>
</dbReference>
<dbReference type="PANTHER" id="PTHR43711">
    <property type="entry name" value="TWO-COMPONENT HISTIDINE KINASE"/>
    <property type="match status" value="1"/>
</dbReference>
<dbReference type="Gene3D" id="3.30.450.40">
    <property type="match status" value="1"/>
</dbReference>